<dbReference type="EMBL" id="BAABME010004557">
    <property type="protein sequence ID" value="GAA0162796.1"/>
    <property type="molecule type" value="Genomic_DNA"/>
</dbReference>
<name>A0AAV3QHQ0_LITER</name>
<comment type="caution">
    <text evidence="2">The sequence shown here is derived from an EMBL/GenBank/DDBJ whole genome shotgun (WGS) entry which is preliminary data.</text>
</comment>
<dbReference type="SUPFAM" id="SSF56672">
    <property type="entry name" value="DNA/RNA polymerases"/>
    <property type="match status" value="1"/>
</dbReference>
<organism evidence="2 3">
    <name type="scientific">Lithospermum erythrorhizon</name>
    <name type="common">Purple gromwell</name>
    <name type="synonym">Lithospermum officinale var. erythrorhizon</name>
    <dbReference type="NCBI Taxonomy" id="34254"/>
    <lineage>
        <taxon>Eukaryota</taxon>
        <taxon>Viridiplantae</taxon>
        <taxon>Streptophyta</taxon>
        <taxon>Embryophyta</taxon>
        <taxon>Tracheophyta</taxon>
        <taxon>Spermatophyta</taxon>
        <taxon>Magnoliopsida</taxon>
        <taxon>eudicotyledons</taxon>
        <taxon>Gunneridae</taxon>
        <taxon>Pentapetalae</taxon>
        <taxon>asterids</taxon>
        <taxon>lamiids</taxon>
        <taxon>Boraginales</taxon>
        <taxon>Boraginaceae</taxon>
        <taxon>Boraginoideae</taxon>
        <taxon>Lithospermeae</taxon>
        <taxon>Lithospermum</taxon>
    </lineage>
</organism>
<gene>
    <name evidence="2" type="ORF">LIER_18813</name>
</gene>
<dbReference type="PANTHER" id="PTHR46890">
    <property type="entry name" value="NON-LTR RETROLELEMENT REVERSE TRANSCRIPTASE-LIKE PROTEIN-RELATED"/>
    <property type="match status" value="1"/>
</dbReference>
<dbReference type="Gene3D" id="3.60.10.10">
    <property type="entry name" value="Endonuclease/exonuclease/phosphatase"/>
    <property type="match status" value="1"/>
</dbReference>
<dbReference type="PROSITE" id="PS50878">
    <property type="entry name" value="RT_POL"/>
    <property type="match status" value="1"/>
</dbReference>
<dbReference type="InterPro" id="IPR052343">
    <property type="entry name" value="Retrotransposon-Effector_Assoc"/>
</dbReference>
<reference evidence="2 3" key="1">
    <citation type="submission" date="2024-01" db="EMBL/GenBank/DDBJ databases">
        <title>The complete chloroplast genome sequence of Lithospermum erythrorhizon: insights into the phylogenetic relationship among Boraginaceae species and the maternal lineages of purple gromwells.</title>
        <authorList>
            <person name="Okada T."/>
            <person name="Watanabe K."/>
        </authorList>
    </citation>
    <scope>NUCLEOTIDE SEQUENCE [LARGE SCALE GENOMIC DNA]</scope>
</reference>
<evidence type="ECO:0000313" key="2">
    <source>
        <dbReference type="EMBL" id="GAA0162796.1"/>
    </source>
</evidence>
<evidence type="ECO:0000259" key="1">
    <source>
        <dbReference type="PROSITE" id="PS50878"/>
    </source>
</evidence>
<feature type="domain" description="Reverse transcriptase" evidence="1">
    <location>
        <begin position="269"/>
        <end position="458"/>
    </location>
</feature>
<protein>
    <recommendedName>
        <fullName evidence="1">Reverse transcriptase domain-containing protein</fullName>
    </recommendedName>
</protein>
<dbReference type="SUPFAM" id="SSF56219">
    <property type="entry name" value="DNase I-like"/>
    <property type="match status" value="1"/>
</dbReference>
<sequence length="458" mass="52824">MSLLVWNCRGLGHPRAVRSLAGLVTFKKPRLVFLIETNLRNFEWDLIKLKLKKSNALIVESDGLKGGLVLMWGRDVEVEVLSFSTHHIEAIIVEAELPPWRLIGFYGHHEVHNRRSRPTWQMDNFIQAIQDSNLAYMGFSGFPFTWCNNFIFPFSTRARLDRGLASRDWTSCFPDAELVHLSSNRSYHLPLLLNLGKGQTRLTKTKPRFCFEESWCLYDETVEIVQAAWNSKRELVFYQYSLDQLVKLEHEFNVADVKSCLFFMKANKAPGPDGFFLRKFNFTLICLVPKVGKPINMTHFRPIALCNTVAKVISKMLARRLKGVLPSVISESQSAFVPDRLITDNVLLAYEAHHFIKHKKQGIMGYMSIKLDMLKAFDRIEWSFLRAMLRQLRFSEKWVRLIMEYVESVTYSVLVNGEQTGFLQPGRGLPQRDPLSPYLFIICTEGLISLLKGCMFKG</sequence>
<dbReference type="PANTHER" id="PTHR46890:SF48">
    <property type="entry name" value="RNA-DIRECTED DNA POLYMERASE"/>
    <property type="match status" value="1"/>
</dbReference>
<dbReference type="InterPro" id="IPR036691">
    <property type="entry name" value="Endo/exonu/phosph_ase_sf"/>
</dbReference>
<keyword evidence="3" id="KW-1185">Reference proteome</keyword>
<dbReference type="InterPro" id="IPR000477">
    <property type="entry name" value="RT_dom"/>
</dbReference>
<dbReference type="InterPro" id="IPR043502">
    <property type="entry name" value="DNA/RNA_pol_sf"/>
</dbReference>
<dbReference type="Pfam" id="PF00078">
    <property type="entry name" value="RVT_1"/>
    <property type="match status" value="1"/>
</dbReference>
<dbReference type="AlphaFoldDB" id="A0AAV3QHQ0"/>
<evidence type="ECO:0000313" key="3">
    <source>
        <dbReference type="Proteomes" id="UP001454036"/>
    </source>
</evidence>
<dbReference type="CDD" id="cd01650">
    <property type="entry name" value="RT_nLTR_like"/>
    <property type="match status" value="1"/>
</dbReference>
<accession>A0AAV3QHQ0</accession>
<proteinExistence type="predicted"/>
<dbReference type="Proteomes" id="UP001454036">
    <property type="component" value="Unassembled WGS sequence"/>
</dbReference>